<organism evidence="1">
    <name type="scientific">Culex pipiens</name>
    <name type="common">House mosquito</name>
    <dbReference type="NCBI Taxonomy" id="7175"/>
    <lineage>
        <taxon>Eukaryota</taxon>
        <taxon>Metazoa</taxon>
        <taxon>Ecdysozoa</taxon>
        <taxon>Arthropoda</taxon>
        <taxon>Hexapoda</taxon>
        <taxon>Insecta</taxon>
        <taxon>Pterygota</taxon>
        <taxon>Neoptera</taxon>
        <taxon>Endopterygota</taxon>
        <taxon>Diptera</taxon>
        <taxon>Nematocera</taxon>
        <taxon>Culicoidea</taxon>
        <taxon>Culicidae</taxon>
        <taxon>Culicinae</taxon>
        <taxon>Culicini</taxon>
        <taxon>Culex</taxon>
        <taxon>Culex</taxon>
    </lineage>
</organism>
<evidence type="ECO:0000313" key="1">
    <source>
        <dbReference type="EMBL" id="CAG6560105.1"/>
    </source>
</evidence>
<name>A0A8D8IRY2_CULPI</name>
<proteinExistence type="predicted"/>
<sequence>MYGRAKQPSGPRPPIAASSVTAAIRSADAKIVEYETTVLVEADTTVCYRTSRAAAATVRIINHMDQTIRQNSRVVNIVTRQSRTSRTNATSKVGHPAAT</sequence>
<dbReference type="AlphaFoldDB" id="A0A8D8IRY2"/>
<protein>
    <submittedName>
        <fullName evidence="1">(northern house mosquito) hypothetical protein</fullName>
    </submittedName>
</protein>
<dbReference type="EMBL" id="HBUE01263044">
    <property type="protein sequence ID" value="CAG6560105.1"/>
    <property type="molecule type" value="Transcribed_RNA"/>
</dbReference>
<reference evidence="1" key="1">
    <citation type="submission" date="2021-05" db="EMBL/GenBank/DDBJ databases">
        <authorList>
            <person name="Alioto T."/>
            <person name="Alioto T."/>
            <person name="Gomez Garrido J."/>
        </authorList>
    </citation>
    <scope>NUCLEOTIDE SEQUENCE</scope>
</reference>
<dbReference type="EMBL" id="HBUE01157917">
    <property type="protein sequence ID" value="CAG6508749.1"/>
    <property type="molecule type" value="Transcribed_RNA"/>
</dbReference>
<dbReference type="EMBL" id="HBUE01157918">
    <property type="protein sequence ID" value="CAG6508751.1"/>
    <property type="molecule type" value="Transcribed_RNA"/>
</dbReference>
<accession>A0A8D8IRY2</accession>
<dbReference type="EMBL" id="HBUE01263045">
    <property type="protein sequence ID" value="CAG6560107.1"/>
    <property type="molecule type" value="Transcribed_RNA"/>
</dbReference>